<protein>
    <recommendedName>
        <fullName evidence="2">Myb/SANT-like domain-containing protein</fullName>
    </recommendedName>
</protein>
<accession>A0AAE1XIR0</accession>
<evidence type="ECO:0000313" key="4">
    <source>
        <dbReference type="Proteomes" id="UP001293254"/>
    </source>
</evidence>
<organism evidence="3 4">
    <name type="scientific">Sesamum alatum</name>
    <dbReference type="NCBI Taxonomy" id="300844"/>
    <lineage>
        <taxon>Eukaryota</taxon>
        <taxon>Viridiplantae</taxon>
        <taxon>Streptophyta</taxon>
        <taxon>Embryophyta</taxon>
        <taxon>Tracheophyta</taxon>
        <taxon>Spermatophyta</taxon>
        <taxon>Magnoliopsida</taxon>
        <taxon>eudicotyledons</taxon>
        <taxon>Gunneridae</taxon>
        <taxon>Pentapetalae</taxon>
        <taxon>asterids</taxon>
        <taxon>lamiids</taxon>
        <taxon>Lamiales</taxon>
        <taxon>Pedaliaceae</taxon>
        <taxon>Sesamum</taxon>
    </lineage>
</organism>
<gene>
    <name evidence="3" type="ORF">Salat_2918200</name>
</gene>
<feature type="region of interest" description="Disordered" evidence="1">
    <location>
        <begin position="201"/>
        <end position="221"/>
    </location>
</feature>
<feature type="compositionally biased region" description="Polar residues" evidence="1">
    <location>
        <begin position="201"/>
        <end position="215"/>
    </location>
</feature>
<evidence type="ECO:0000259" key="2">
    <source>
        <dbReference type="Pfam" id="PF12776"/>
    </source>
</evidence>
<dbReference type="InterPro" id="IPR024752">
    <property type="entry name" value="Myb/SANT-like_dom"/>
</dbReference>
<reference evidence="3" key="2">
    <citation type="journal article" date="2024" name="Plant">
        <title>Genomic evolution and insights into agronomic trait innovations of Sesamum species.</title>
        <authorList>
            <person name="Miao H."/>
            <person name="Wang L."/>
            <person name="Qu L."/>
            <person name="Liu H."/>
            <person name="Sun Y."/>
            <person name="Le M."/>
            <person name="Wang Q."/>
            <person name="Wei S."/>
            <person name="Zheng Y."/>
            <person name="Lin W."/>
            <person name="Duan Y."/>
            <person name="Cao H."/>
            <person name="Xiong S."/>
            <person name="Wang X."/>
            <person name="Wei L."/>
            <person name="Li C."/>
            <person name="Ma Q."/>
            <person name="Ju M."/>
            <person name="Zhao R."/>
            <person name="Li G."/>
            <person name="Mu C."/>
            <person name="Tian Q."/>
            <person name="Mei H."/>
            <person name="Zhang T."/>
            <person name="Gao T."/>
            <person name="Zhang H."/>
        </authorList>
    </citation>
    <scope>NUCLEOTIDE SEQUENCE</scope>
    <source>
        <strain evidence="3">3651</strain>
    </source>
</reference>
<dbReference type="AlphaFoldDB" id="A0AAE1XIR0"/>
<evidence type="ECO:0000256" key="1">
    <source>
        <dbReference type="SAM" id="MobiDB-lite"/>
    </source>
</evidence>
<reference evidence="3" key="1">
    <citation type="submission" date="2020-06" db="EMBL/GenBank/DDBJ databases">
        <authorList>
            <person name="Li T."/>
            <person name="Hu X."/>
            <person name="Zhang T."/>
            <person name="Song X."/>
            <person name="Zhang H."/>
            <person name="Dai N."/>
            <person name="Sheng W."/>
            <person name="Hou X."/>
            <person name="Wei L."/>
        </authorList>
    </citation>
    <scope>NUCLEOTIDE SEQUENCE</scope>
    <source>
        <strain evidence="3">3651</strain>
        <tissue evidence="3">Leaf</tissue>
    </source>
</reference>
<keyword evidence="4" id="KW-1185">Reference proteome</keyword>
<evidence type="ECO:0000313" key="3">
    <source>
        <dbReference type="EMBL" id="KAK4412710.1"/>
    </source>
</evidence>
<comment type="caution">
    <text evidence="3">The sequence shown here is derived from an EMBL/GenBank/DDBJ whole genome shotgun (WGS) entry which is preliminary data.</text>
</comment>
<dbReference type="Pfam" id="PF12776">
    <property type="entry name" value="Myb_DNA-bind_3"/>
    <property type="match status" value="1"/>
</dbReference>
<proteinExistence type="predicted"/>
<feature type="domain" description="Myb/SANT-like" evidence="2">
    <location>
        <begin position="17"/>
        <end position="110"/>
    </location>
</feature>
<dbReference type="Proteomes" id="UP001293254">
    <property type="component" value="Unassembled WGS sequence"/>
</dbReference>
<dbReference type="EMBL" id="JACGWO010000013">
    <property type="protein sequence ID" value="KAK4412710.1"/>
    <property type="molecule type" value="Genomic_DNA"/>
</dbReference>
<name>A0AAE1XIR0_9LAMI</name>
<sequence length="221" mass="24717">MWLDGFYYQQRDFYSSRWSKDMERSFVHFLVDLRKGGIFHRGEENVDAICAALQDVNRKHSSKVVYSWAMSCEDTLQELHEVFRWVAAYPGIVWNKNLKFLVAEDRIWKALLLVSPAAIDLNAPPPEEAVGDGSPKNPKKKADMNDVVFISDSSDSSSSFWGYIEELLGSDSNADSVLPPPGVPTCVLKKKIVMLVSPSSFHSVGENSSLSTNPTPKKKGT</sequence>